<dbReference type="Proteomes" id="UP000199220">
    <property type="component" value="Unassembled WGS sequence"/>
</dbReference>
<evidence type="ECO:0000256" key="2">
    <source>
        <dbReference type="SAM" id="Phobius"/>
    </source>
</evidence>
<dbReference type="AlphaFoldDB" id="A0A1H5CY87"/>
<evidence type="ECO:0000313" key="4">
    <source>
        <dbReference type="Proteomes" id="UP000199220"/>
    </source>
</evidence>
<dbReference type="EMBL" id="FNTX01000001">
    <property type="protein sequence ID" value="SED71464.1"/>
    <property type="molecule type" value="Genomic_DNA"/>
</dbReference>
<dbReference type="STRING" id="648782.SAMN04488554_0507"/>
<sequence length="260" mass="26976">MAPRLDHLIDAATTIPSTQVRRYVDGLRRAHPDASPAELIALMERRYLMAVSTSGGAVGAAAAFPVVGTGVAIALTAGQVGAFVAASAALTLAVADVHGIATEDAARRRALLLTTLLGENGPELLEQQLGLSTATWAQVLLTRMPVATVKTVNKALRGRVAKAVVAKGGSVMLGRLVPFGIGAVIGYAGGRVMGKNLIEGMEAAFGAAPAEFARELESLIEVTEITSGDDPDSRDLFADAARIADEAAEPDRPRRDTDLD</sequence>
<evidence type="ECO:0008006" key="5">
    <source>
        <dbReference type="Google" id="ProtNLM"/>
    </source>
</evidence>
<name>A0A1H5CY87_9MICO</name>
<accession>A0A1H5CY87</accession>
<protein>
    <recommendedName>
        <fullName evidence="5">EcsC protein family protein</fullName>
    </recommendedName>
</protein>
<keyword evidence="2" id="KW-0812">Transmembrane</keyword>
<feature type="transmembrane region" description="Helical" evidence="2">
    <location>
        <begin position="80"/>
        <end position="101"/>
    </location>
</feature>
<keyword evidence="4" id="KW-1185">Reference proteome</keyword>
<evidence type="ECO:0000313" key="3">
    <source>
        <dbReference type="EMBL" id="SED71464.1"/>
    </source>
</evidence>
<gene>
    <name evidence="3" type="ORF">SAMN04488554_0507</name>
</gene>
<keyword evidence="2" id="KW-1133">Transmembrane helix</keyword>
<feature type="transmembrane region" description="Helical" evidence="2">
    <location>
        <begin position="47"/>
        <end position="74"/>
    </location>
</feature>
<evidence type="ECO:0000256" key="1">
    <source>
        <dbReference type="SAM" id="MobiDB-lite"/>
    </source>
</evidence>
<organism evidence="3 4">
    <name type="scientific">Ruania alba</name>
    <dbReference type="NCBI Taxonomy" id="648782"/>
    <lineage>
        <taxon>Bacteria</taxon>
        <taxon>Bacillati</taxon>
        <taxon>Actinomycetota</taxon>
        <taxon>Actinomycetes</taxon>
        <taxon>Micrococcales</taxon>
        <taxon>Ruaniaceae</taxon>
        <taxon>Ruania</taxon>
    </lineage>
</organism>
<reference evidence="4" key="1">
    <citation type="submission" date="2016-10" db="EMBL/GenBank/DDBJ databases">
        <authorList>
            <person name="Varghese N."/>
            <person name="Submissions S."/>
        </authorList>
    </citation>
    <scope>NUCLEOTIDE SEQUENCE [LARGE SCALE GENOMIC DNA]</scope>
    <source>
        <strain evidence="4">DSM 21368</strain>
    </source>
</reference>
<proteinExistence type="predicted"/>
<dbReference type="RefSeq" id="WP_089771547.1">
    <property type="nucleotide sequence ID" value="NZ_FNTX01000001.1"/>
</dbReference>
<dbReference type="OrthoDB" id="5244605at2"/>
<keyword evidence="2" id="KW-0472">Membrane</keyword>
<feature type="region of interest" description="Disordered" evidence="1">
    <location>
        <begin position="241"/>
        <end position="260"/>
    </location>
</feature>